<feature type="transmembrane region" description="Helical" evidence="8">
    <location>
        <begin position="92"/>
        <end position="113"/>
    </location>
</feature>
<evidence type="ECO:0000313" key="10">
    <source>
        <dbReference type="Proteomes" id="UP001438707"/>
    </source>
</evidence>
<feature type="region of interest" description="Disordered" evidence="7">
    <location>
        <begin position="234"/>
        <end position="264"/>
    </location>
</feature>
<dbReference type="GO" id="GO:0005337">
    <property type="term" value="F:nucleoside transmembrane transporter activity"/>
    <property type="evidence" value="ECO:0007669"/>
    <property type="project" value="InterPro"/>
</dbReference>
<evidence type="ECO:0000256" key="6">
    <source>
        <dbReference type="ARBA" id="ARBA00023136"/>
    </source>
</evidence>
<dbReference type="PANTHER" id="PTHR10332:SF10">
    <property type="entry name" value="EQUILIBRATIVE NUCLEOSIDE TRANSPORTER 4"/>
    <property type="match status" value="1"/>
</dbReference>
<organism evidence="9 10">
    <name type="scientific">Apatococcus lobatus</name>
    <dbReference type="NCBI Taxonomy" id="904363"/>
    <lineage>
        <taxon>Eukaryota</taxon>
        <taxon>Viridiplantae</taxon>
        <taxon>Chlorophyta</taxon>
        <taxon>core chlorophytes</taxon>
        <taxon>Trebouxiophyceae</taxon>
        <taxon>Chlorellales</taxon>
        <taxon>Chlorellaceae</taxon>
        <taxon>Apatococcus</taxon>
    </lineage>
</organism>
<feature type="transmembrane region" description="Helical" evidence="8">
    <location>
        <begin position="17"/>
        <end position="36"/>
    </location>
</feature>
<dbReference type="GO" id="GO:0005886">
    <property type="term" value="C:plasma membrane"/>
    <property type="evidence" value="ECO:0007669"/>
    <property type="project" value="TreeGrafter"/>
</dbReference>
<dbReference type="Pfam" id="PF01733">
    <property type="entry name" value="Nucleoside_tran"/>
    <property type="match status" value="1"/>
</dbReference>
<evidence type="ECO:0000256" key="3">
    <source>
        <dbReference type="ARBA" id="ARBA00022448"/>
    </source>
</evidence>
<accession>A0AAW1QIH8</accession>
<feature type="transmembrane region" description="Helical" evidence="8">
    <location>
        <begin position="63"/>
        <end position="80"/>
    </location>
</feature>
<feature type="transmembrane region" description="Helical" evidence="8">
    <location>
        <begin position="157"/>
        <end position="177"/>
    </location>
</feature>
<keyword evidence="4 8" id="KW-0812">Transmembrane</keyword>
<reference evidence="9 10" key="1">
    <citation type="journal article" date="2024" name="Nat. Commun.">
        <title>Phylogenomics reveals the evolutionary origins of lichenization in chlorophyte algae.</title>
        <authorList>
            <person name="Puginier C."/>
            <person name="Libourel C."/>
            <person name="Otte J."/>
            <person name="Skaloud P."/>
            <person name="Haon M."/>
            <person name="Grisel S."/>
            <person name="Petersen M."/>
            <person name="Berrin J.G."/>
            <person name="Delaux P.M."/>
            <person name="Dal Grande F."/>
            <person name="Keller J."/>
        </authorList>
    </citation>
    <scope>NUCLEOTIDE SEQUENCE [LARGE SCALE GENOMIC DNA]</scope>
    <source>
        <strain evidence="9 10">SAG 2145</strain>
    </source>
</reference>
<proteinExistence type="inferred from homology"/>
<feature type="transmembrane region" description="Helical" evidence="8">
    <location>
        <begin position="348"/>
        <end position="368"/>
    </location>
</feature>
<dbReference type="InterPro" id="IPR002259">
    <property type="entry name" value="Eqnu_transpt"/>
</dbReference>
<evidence type="ECO:0000256" key="5">
    <source>
        <dbReference type="ARBA" id="ARBA00022989"/>
    </source>
</evidence>
<evidence type="ECO:0000313" key="9">
    <source>
        <dbReference type="EMBL" id="KAK9821266.1"/>
    </source>
</evidence>
<feature type="transmembrane region" description="Helical" evidence="8">
    <location>
        <begin position="119"/>
        <end position="145"/>
    </location>
</feature>
<protein>
    <submittedName>
        <fullName evidence="9">Uncharacterized protein</fullName>
    </submittedName>
</protein>
<comment type="subcellular location">
    <subcellularLocation>
        <location evidence="1">Membrane</location>
        <topology evidence="1">Multi-pass membrane protein</topology>
    </subcellularLocation>
</comment>
<keyword evidence="3" id="KW-0813">Transport</keyword>
<gene>
    <name evidence="9" type="ORF">WJX74_005355</name>
</gene>
<feature type="transmembrane region" description="Helical" evidence="8">
    <location>
        <begin position="197"/>
        <end position="217"/>
    </location>
</feature>
<dbReference type="PANTHER" id="PTHR10332">
    <property type="entry name" value="EQUILIBRATIVE NUCLEOSIDE TRANSPORTER"/>
    <property type="match status" value="1"/>
</dbReference>
<dbReference type="EMBL" id="JALJOS010000039">
    <property type="protein sequence ID" value="KAK9821266.1"/>
    <property type="molecule type" value="Genomic_DNA"/>
</dbReference>
<evidence type="ECO:0000256" key="4">
    <source>
        <dbReference type="ARBA" id="ARBA00022692"/>
    </source>
</evidence>
<feature type="transmembrane region" description="Helical" evidence="8">
    <location>
        <begin position="423"/>
        <end position="443"/>
    </location>
</feature>
<keyword evidence="5 8" id="KW-1133">Transmembrane helix</keyword>
<keyword evidence="6 8" id="KW-0472">Membrane</keyword>
<name>A0AAW1QIH8_9CHLO</name>
<evidence type="ECO:0000256" key="2">
    <source>
        <dbReference type="ARBA" id="ARBA00007965"/>
    </source>
</evidence>
<comment type="similarity">
    <text evidence="2">Belongs to the SLC29A/ENT transporter (TC 2.A.57) family.</text>
</comment>
<feature type="transmembrane region" description="Helical" evidence="8">
    <location>
        <begin position="298"/>
        <end position="319"/>
    </location>
</feature>
<dbReference type="Proteomes" id="UP001438707">
    <property type="component" value="Unassembled WGS sequence"/>
</dbReference>
<evidence type="ECO:0000256" key="7">
    <source>
        <dbReference type="SAM" id="MobiDB-lite"/>
    </source>
</evidence>
<sequence length="592" mass="62720">MPVISDIATQPADRASLVYIIMVLLGLATLLPYNVFLTETEYFTVRGHQAPYPRSLADQFETWAVNIYMITNLAGYLGSFPLHRIATSTQMVLGPLWMSLVLMALQAVCAWLLQLSGAAIISISLLSITALGLATAFMLSGTFAVASALPPLYTQGVVVGQAVSGIGVSIVSFGTTWLTKGSSVEAPAPRDVAPAAFTYFLTAAVVMLACIVGFHQLQALPFYNFHLQQSRLPPGQMGKDPIDPPPSESEEQSSLVPSSAPSSMDLEGAASRLRQTHGGGSSSLSSVLQQLQELLPSVAGYGIAAALAMGVTLVCFPALTASTCSMGSPSTQPPCEAAPGANRLTGDLFVPLLFLLFNLGDFLGRILVPWDPWLGQKPPPASTLIAYGLARLLFVAGFACCRIVSAGNWQAPLLFRSDFVPMLLNLLLGLTNGHISTVAFMFAPSLAPPHLRELANTAMAEARSRSAFRSLLYITNIANIISICLRSTQSSASTEQRVFLKVKACTPNGSALAEAALIDHCAAGGQILVNDRPYCQLHEPCTASTGKVACRLSSTAGGGGTGTPVHKVCTWFWNWRHPRETCKSTCLAASLA</sequence>
<feature type="compositionally biased region" description="Low complexity" evidence="7">
    <location>
        <begin position="252"/>
        <end position="263"/>
    </location>
</feature>
<comment type="caution">
    <text evidence="9">The sequence shown here is derived from an EMBL/GenBank/DDBJ whole genome shotgun (WGS) entry which is preliminary data.</text>
</comment>
<evidence type="ECO:0000256" key="1">
    <source>
        <dbReference type="ARBA" id="ARBA00004141"/>
    </source>
</evidence>
<dbReference type="AlphaFoldDB" id="A0AAW1QIH8"/>
<keyword evidence="10" id="KW-1185">Reference proteome</keyword>
<evidence type="ECO:0000256" key="8">
    <source>
        <dbReference type="SAM" id="Phobius"/>
    </source>
</evidence>
<feature type="transmembrane region" description="Helical" evidence="8">
    <location>
        <begin position="389"/>
        <end position="411"/>
    </location>
</feature>